<gene>
    <name evidence="14" type="ORF">VNO80_13097</name>
</gene>
<evidence type="ECO:0000256" key="2">
    <source>
        <dbReference type="ARBA" id="ARBA00009592"/>
    </source>
</evidence>
<dbReference type="FunFam" id="3.80.10.10:FF:000041">
    <property type="entry name" value="LRR receptor-like serine/threonine-protein kinase ERECTA"/>
    <property type="match status" value="1"/>
</dbReference>
<dbReference type="Pfam" id="PF08263">
    <property type="entry name" value="LRRNT_2"/>
    <property type="match status" value="1"/>
</dbReference>
<accession>A0AAN9N2H3</accession>
<feature type="domain" description="Leucine-rich repeat-containing N-terminal plant-type" evidence="13">
    <location>
        <begin position="36"/>
        <end position="76"/>
    </location>
</feature>
<organism evidence="14 15">
    <name type="scientific">Phaseolus coccineus</name>
    <name type="common">Scarlet runner bean</name>
    <name type="synonym">Phaseolus multiflorus</name>
    <dbReference type="NCBI Taxonomy" id="3886"/>
    <lineage>
        <taxon>Eukaryota</taxon>
        <taxon>Viridiplantae</taxon>
        <taxon>Streptophyta</taxon>
        <taxon>Embryophyta</taxon>
        <taxon>Tracheophyta</taxon>
        <taxon>Spermatophyta</taxon>
        <taxon>Magnoliopsida</taxon>
        <taxon>eudicotyledons</taxon>
        <taxon>Gunneridae</taxon>
        <taxon>Pentapetalae</taxon>
        <taxon>rosids</taxon>
        <taxon>fabids</taxon>
        <taxon>Fabales</taxon>
        <taxon>Fabaceae</taxon>
        <taxon>Papilionoideae</taxon>
        <taxon>50 kb inversion clade</taxon>
        <taxon>NPAAA clade</taxon>
        <taxon>indigoferoid/millettioid clade</taxon>
        <taxon>Phaseoleae</taxon>
        <taxon>Phaseolus</taxon>
    </lineage>
</organism>
<proteinExistence type="inferred from homology"/>
<keyword evidence="5" id="KW-0812">Transmembrane</keyword>
<dbReference type="PANTHER" id="PTHR48063">
    <property type="entry name" value="LRR RECEPTOR-LIKE KINASE"/>
    <property type="match status" value="1"/>
</dbReference>
<dbReference type="SMART" id="SM00369">
    <property type="entry name" value="LRR_TYP"/>
    <property type="match status" value="4"/>
</dbReference>
<keyword evidence="10" id="KW-0675">Receptor</keyword>
<dbReference type="GO" id="GO:0005886">
    <property type="term" value="C:plasma membrane"/>
    <property type="evidence" value="ECO:0007669"/>
    <property type="project" value="UniProtKB-SubCell"/>
</dbReference>
<dbReference type="SUPFAM" id="SSF52058">
    <property type="entry name" value="L domain-like"/>
    <property type="match status" value="1"/>
</dbReference>
<sequence length="362" mass="41695">MPSYYLYALLLLFLFFHSSTSILPFNNTSQIKCIERERQTLLNFKHNLIDHYGILSTWTDDENSQDCCKWKGIQCDHQTGHVIIHSLPGEDARYLSGKVNITSLFVLQNIQYLDLSYNDFQGSHIPQLMGSLTIRHLNLSYCAFGGSIPTQLGNLTHLLSLDPSHNLILRDIPCQLERLTHLRYLDLSYNYLGEELPYQLANLSQLRYLDLGRNSFSGPLPFQAGNLPFLRTLRLVGYFDFKPKDAEWLSNLFYLTNLAFRHLHNPDWLKTIIFPKLRKLRLVDCSLSDTDIQSLFYSYSNFSTSLTILDLSYNMLTSSTFQLLSNFSLNLQQLYLSHNNILLSSPLHSNLPSLVALDLIII</sequence>
<evidence type="ECO:0000313" key="14">
    <source>
        <dbReference type="EMBL" id="KAK7364436.1"/>
    </source>
</evidence>
<keyword evidence="9" id="KW-0472">Membrane</keyword>
<evidence type="ECO:0000256" key="11">
    <source>
        <dbReference type="ARBA" id="ARBA00023180"/>
    </source>
</evidence>
<dbReference type="InterPro" id="IPR046956">
    <property type="entry name" value="RLP23-like"/>
</dbReference>
<dbReference type="AlphaFoldDB" id="A0AAN9N2H3"/>
<name>A0AAN9N2H3_PHACN</name>
<evidence type="ECO:0000256" key="1">
    <source>
        <dbReference type="ARBA" id="ARBA00004251"/>
    </source>
</evidence>
<dbReference type="Proteomes" id="UP001374584">
    <property type="component" value="Unassembled WGS sequence"/>
</dbReference>
<keyword evidence="6 12" id="KW-0732">Signal</keyword>
<dbReference type="InterPro" id="IPR003591">
    <property type="entry name" value="Leu-rich_rpt_typical-subtyp"/>
</dbReference>
<dbReference type="InterPro" id="IPR032675">
    <property type="entry name" value="LRR_dom_sf"/>
</dbReference>
<reference evidence="14 15" key="1">
    <citation type="submission" date="2024-01" db="EMBL/GenBank/DDBJ databases">
        <title>The genomes of 5 underutilized Papilionoideae crops provide insights into root nodulation and disease resistanc.</title>
        <authorList>
            <person name="Jiang F."/>
        </authorList>
    </citation>
    <scope>NUCLEOTIDE SEQUENCE [LARGE SCALE GENOMIC DNA]</scope>
    <source>
        <strain evidence="14">JINMINGXINNONG_FW02</strain>
        <tissue evidence="14">Leaves</tissue>
    </source>
</reference>
<protein>
    <recommendedName>
        <fullName evidence="13">Leucine-rich repeat-containing N-terminal plant-type domain-containing protein</fullName>
    </recommendedName>
</protein>
<dbReference type="Gene3D" id="3.80.10.10">
    <property type="entry name" value="Ribonuclease Inhibitor"/>
    <property type="match status" value="2"/>
</dbReference>
<comment type="similarity">
    <text evidence="2">Belongs to the RLP family.</text>
</comment>
<keyword evidence="4" id="KW-0433">Leucine-rich repeat</keyword>
<keyword evidence="11" id="KW-0325">Glycoprotein</keyword>
<evidence type="ECO:0000313" key="15">
    <source>
        <dbReference type="Proteomes" id="UP001374584"/>
    </source>
</evidence>
<dbReference type="Pfam" id="PF00560">
    <property type="entry name" value="LRR_1"/>
    <property type="match status" value="6"/>
</dbReference>
<feature type="chain" id="PRO_5042912416" description="Leucine-rich repeat-containing N-terminal plant-type domain-containing protein" evidence="12">
    <location>
        <begin position="22"/>
        <end position="362"/>
    </location>
</feature>
<comment type="subcellular location">
    <subcellularLocation>
        <location evidence="1">Cell membrane</location>
        <topology evidence="1">Single-pass type I membrane protein</topology>
    </subcellularLocation>
</comment>
<keyword evidence="7" id="KW-0677">Repeat</keyword>
<dbReference type="InterPro" id="IPR013210">
    <property type="entry name" value="LRR_N_plant-typ"/>
</dbReference>
<evidence type="ECO:0000259" key="13">
    <source>
        <dbReference type="Pfam" id="PF08263"/>
    </source>
</evidence>
<evidence type="ECO:0000256" key="7">
    <source>
        <dbReference type="ARBA" id="ARBA00022737"/>
    </source>
</evidence>
<evidence type="ECO:0000256" key="6">
    <source>
        <dbReference type="ARBA" id="ARBA00022729"/>
    </source>
</evidence>
<keyword evidence="3" id="KW-1003">Cell membrane</keyword>
<dbReference type="EMBL" id="JAYMYR010000005">
    <property type="protein sequence ID" value="KAK7364436.1"/>
    <property type="molecule type" value="Genomic_DNA"/>
</dbReference>
<keyword evidence="8" id="KW-1133">Transmembrane helix</keyword>
<evidence type="ECO:0000256" key="5">
    <source>
        <dbReference type="ARBA" id="ARBA00022692"/>
    </source>
</evidence>
<evidence type="ECO:0000256" key="4">
    <source>
        <dbReference type="ARBA" id="ARBA00022614"/>
    </source>
</evidence>
<feature type="signal peptide" evidence="12">
    <location>
        <begin position="1"/>
        <end position="21"/>
    </location>
</feature>
<dbReference type="InterPro" id="IPR001611">
    <property type="entry name" value="Leu-rich_rpt"/>
</dbReference>
<comment type="caution">
    <text evidence="14">The sequence shown here is derived from an EMBL/GenBank/DDBJ whole genome shotgun (WGS) entry which is preliminary data.</text>
</comment>
<evidence type="ECO:0000256" key="12">
    <source>
        <dbReference type="SAM" id="SignalP"/>
    </source>
</evidence>
<keyword evidence="15" id="KW-1185">Reference proteome</keyword>
<dbReference type="PANTHER" id="PTHR48063:SF101">
    <property type="entry name" value="LRR RECEPTOR-LIKE SERINE_THREONINE-PROTEIN KINASE FLS2"/>
    <property type="match status" value="1"/>
</dbReference>
<evidence type="ECO:0000256" key="3">
    <source>
        <dbReference type="ARBA" id="ARBA00022475"/>
    </source>
</evidence>
<evidence type="ECO:0000256" key="8">
    <source>
        <dbReference type="ARBA" id="ARBA00022989"/>
    </source>
</evidence>
<evidence type="ECO:0000256" key="10">
    <source>
        <dbReference type="ARBA" id="ARBA00023170"/>
    </source>
</evidence>
<evidence type="ECO:0000256" key="9">
    <source>
        <dbReference type="ARBA" id="ARBA00023136"/>
    </source>
</evidence>